<keyword evidence="6" id="KW-0460">Magnesium</keyword>
<dbReference type="EC" id="3.1.3.16" evidence="3"/>
<dbReference type="Proteomes" id="UP000650467">
    <property type="component" value="Unassembled WGS sequence"/>
</dbReference>
<dbReference type="InterPro" id="IPR001932">
    <property type="entry name" value="PPM-type_phosphatase-like_dom"/>
</dbReference>
<organism evidence="11 12">
    <name type="scientific">Chlamydomonas incerta</name>
    <dbReference type="NCBI Taxonomy" id="51695"/>
    <lineage>
        <taxon>Eukaryota</taxon>
        <taxon>Viridiplantae</taxon>
        <taxon>Chlorophyta</taxon>
        <taxon>core chlorophytes</taxon>
        <taxon>Chlorophyceae</taxon>
        <taxon>CS clade</taxon>
        <taxon>Chlamydomonadales</taxon>
        <taxon>Chlamydomonadaceae</taxon>
        <taxon>Chlamydomonas</taxon>
    </lineage>
</organism>
<keyword evidence="12" id="KW-1185">Reference proteome</keyword>
<evidence type="ECO:0000313" key="11">
    <source>
        <dbReference type="EMBL" id="KAG2423756.1"/>
    </source>
</evidence>
<dbReference type="SMART" id="SM00331">
    <property type="entry name" value="PP2C_SIG"/>
    <property type="match status" value="1"/>
</dbReference>
<evidence type="ECO:0000256" key="5">
    <source>
        <dbReference type="ARBA" id="ARBA00022801"/>
    </source>
</evidence>
<evidence type="ECO:0000256" key="9">
    <source>
        <dbReference type="RuleBase" id="RU003465"/>
    </source>
</evidence>
<dbReference type="Pfam" id="PF00481">
    <property type="entry name" value="PP2C"/>
    <property type="match status" value="1"/>
</dbReference>
<dbReference type="CDD" id="cd00143">
    <property type="entry name" value="PP2Cc"/>
    <property type="match status" value="1"/>
</dbReference>
<evidence type="ECO:0000256" key="6">
    <source>
        <dbReference type="ARBA" id="ARBA00022842"/>
    </source>
</evidence>
<dbReference type="PANTHER" id="PTHR47992">
    <property type="entry name" value="PROTEIN PHOSPHATASE"/>
    <property type="match status" value="1"/>
</dbReference>
<dbReference type="InterPro" id="IPR036457">
    <property type="entry name" value="PPM-type-like_dom_sf"/>
</dbReference>
<keyword evidence="5 9" id="KW-0378">Hydrolase</keyword>
<dbReference type="GO" id="GO:0004722">
    <property type="term" value="F:protein serine/threonine phosphatase activity"/>
    <property type="evidence" value="ECO:0007669"/>
    <property type="project" value="UniProtKB-EC"/>
</dbReference>
<evidence type="ECO:0000313" key="12">
    <source>
        <dbReference type="Proteomes" id="UP000650467"/>
    </source>
</evidence>
<gene>
    <name evidence="11" type="ORF">HXX76_015032</name>
</gene>
<protein>
    <recommendedName>
        <fullName evidence="3">protein-serine/threonine phosphatase</fullName>
        <ecNumber evidence="3">3.1.3.16</ecNumber>
    </recommendedName>
</protein>
<comment type="similarity">
    <text evidence="9">Belongs to the PP2C family.</text>
</comment>
<evidence type="ECO:0000256" key="1">
    <source>
        <dbReference type="ARBA" id="ARBA00001936"/>
    </source>
</evidence>
<dbReference type="GO" id="GO:0046872">
    <property type="term" value="F:metal ion binding"/>
    <property type="evidence" value="ECO:0007669"/>
    <property type="project" value="UniProtKB-KW"/>
</dbReference>
<evidence type="ECO:0000256" key="3">
    <source>
        <dbReference type="ARBA" id="ARBA00013081"/>
    </source>
</evidence>
<dbReference type="OrthoDB" id="10264738at2759"/>
<evidence type="ECO:0000256" key="4">
    <source>
        <dbReference type="ARBA" id="ARBA00022723"/>
    </source>
</evidence>
<evidence type="ECO:0000256" key="2">
    <source>
        <dbReference type="ARBA" id="ARBA00001946"/>
    </source>
</evidence>
<dbReference type="AlphaFoldDB" id="A0A835SPQ3"/>
<feature type="domain" description="PPM-type phosphatase" evidence="10">
    <location>
        <begin position="59"/>
        <end position="376"/>
    </location>
</feature>
<dbReference type="PROSITE" id="PS51746">
    <property type="entry name" value="PPM_2"/>
    <property type="match status" value="1"/>
</dbReference>
<name>A0A835SPQ3_CHLIN</name>
<keyword evidence="8" id="KW-0464">Manganese</keyword>
<comment type="cofactor">
    <cofactor evidence="2">
        <name>Mg(2+)</name>
        <dbReference type="ChEBI" id="CHEBI:18420"/>
    </cofactor>
</comment>
<accession>A0A835SPQ3</accession>
<proteinExistence type="inferred from homology"/>
<evidence type="ECO:0000256" key="8">
    <source>
        <dbReference type="ARBA" id="ARBA00023211"/>
    </source>
</evidence>
<dbReference type="EMBL" id="JAEHOC010000074">
    <property type="protein sequence ID" value="KAG2423756.1"/>
    <property type="molecule type" value="Genomic_DNA"/>
</dbReference>
<dbReference type="Gene3D" id="3.60.40.10">
    <property type="entry name" value="PPM-type phosphatase domain"/>
    <property type="match status" value="1"/>
</dbReference>
<comment type="caution">
    <text evidence="11">The sequence shown here is derived from an EMBL/GenBank/DDBJ whole genome shotgun (WGS) entry which is preliminary data.</text>
</comment>
<comment type="cofactor">
    <cofactor evidence="1">
        <name>Mn(2+)</name>
        <dbReference type="ChEBI" id="CHEBI:29035"/>
    </cofactor>
</comment>
<keyword evidence="7 9" id="KW-0904">Protein phosphatase</keyword>
<dbReference type="InterPro" id="IPR000222">
    <property type="entry name" value="PP2C_BS"/>
</dbReference>
<dbReference type="PROSITE" id="PS01032">
    <property type="entry name" value="PPM_1"/>
    <property type="match status" value="1"/>
</dbReference>
<evidence type="ECO:0000259" key="10">
    <source>
        <dbReference type="PROSITE" id="PS51746"/>
    </source>
</evidence>
<dbReference type="SMART" id="SM00332">
    <property type="entry name" value="PP2Cc"/>
    <property type="match status" value="1"/>
</dbReference>
<sequence>MPAALSPRPTICSGSVACLQSGLARRAVAGQRLSVTAGATGSSSGPSPASTVVVASELDVGYSSAQGARDTMEDEVQVHYNTVGHYLYAAVFDGHGGDMAAQWLSKELHGQVENCLCGRTVHGGKLPAAAGNGNGAAAGAAGTTGSGKGISSSDISPTQLIESFHLADKALLKYLSDSGGEVAAGAGATATVVVIKDDKLVVANVGDSQAVLSRRGNAVILAHYHRVYGSGPDVSAEIERVKSVGGWVDDGRVCGVLAVSRAFGDWEFKGEGLPRLLETGIERGYWDSSFAAAQSFSADPVLATPDVTETLLSEEDEFLIVASDGLWDVLPPREAVQWARKEFKAKKDAAEVAASLTGLALKRYSTDNVAVVVVDLQGADFWSCKPKPPIKTVTGRKPGGMFGFLNKK</sequence>
<dbReference type="SUPFAM" id="SSF81606">
    <property type="entry name" value="PP2C-like"/>
    <property type="match status" value="1"/>
</dbReference>
<reference evidence="11" key="1">
    <citation type="journal article" date="2020" name="bioRxiv">
        <title>Comparative genomics of Chlamydomonas.</title>
        <authorList>
            <person name="Craig R.J."/>
            <person name="Hasan A.R."/>
            <person name="Ness R.W."/>
            <person name="Keightley P.D."/>
        </authorList>
    </citation>
    <scope>NUCLEOTIDE SEQUENCE</scope>
    <source>
        <strain evidence="11">SAG 7.73</strain>
    </source>
</reference>
<keyword evidence="4" id="KW-0479">Metal-binding</keyword>
<dbReference type="InterPro" id="IPR015655">
    <property type="entry name" value="PP2C"/>
</dbReference>
<evidence type="ECO:0000256" key="7">
    <source>
        <dbReference type="ARBA" id="ARBA00022912"/>
    </source>
</evidence>